<sequence>MRKLKGIALVLVMIVTGGCMMNAPDVPAFEDEFTREFMTSTKAVEEGFYLFESKTGGYTIWFPENAVMESVYYEKLGDHRENISIMEEYGENLMYRLRLDYDSRPIATDIDIQLSVLSRLADFEGEYEVFQHGDNTYYYGTSTLDIGDGDRAYRFFSYIKSDKYEKGITFIFMTTCRNFQHPCSVEIEQQEIYAQKLMKSIEFH</sequence>
<dbReference type="EMBL" id="BAUU01000024">
    <property type="protein sequence ID" value="GAE31784.1"/>
    <property type="molecule type" value="Genomic_DNA"/>
</dbReference>
<keyword evidence="3" id="KW-1185">Reference proteome</keyword>
<dbReference type="AlphaFoldDB" id="W4QKA4"/>
<dbReference type="RefSeq" id="WP_052015988.1">
    <property type="nucleotide sequence ID" value="NZ_BAUU01000024.1"/>
</dbReference>
<feature type="signal peptide" evidence="1">
    <location>
        <begin position="1"/>
        <end position="21"/>
    </location>
</feature>
<dbReference type="Proteomes" id="UP000018895">
    <property type="component" value="Unassembled WGS sequence"/>
</dbReference>
<proteinExistence type="predicted"/>
<comment type="caution">
    <text evidence="2">The sequence shown here is derived from an EMBL/GenBank/DDBJ whole genome shotgun (WGS) entry which is preliminary data.</text>
</comment>
<evidence type="ECO:0000313" key="3">
    <source>
        <dbReference type="Proteomes" id="UP000018895"/>
    </source>
</evidence>
<accession>W4QKA4</accession>
<evidence type="ECO:0008006" key="4">
    <source>
        <dbReference type="Google" id="ProtNLM"/>
    </source>
</evidence>
<keyword evidence="1" id="KW-0732">Signal</keyword>
<reference evidence="2" key="1">
    <citation type="journal article" date="2014" name="Genome Announc.">
        <title>Draft Genome Sequences of Three Alkaliphilic Bacillus Strains, Bacillus wakoensis JCM 9140T, Bacillus akibai JCM 9157T, and Bacillus hemicellulosilyticus JCM 9152T.</title>
        <authorList>
            <person name="Yuki M."/>
            <person name="Oshima K."/>
            <person name="Suda W."/>
            <person name="Oshida Y."/>
            <person name="Kitamura K."/>
            <person name="Iida T."/>
            <person name="Hattori M."/>
            <person name="Ohkuma M."/>
        </authorList>
    </citation>
    <scope>NUCLEOTIDE SEQUENCE [LARGE SCALE GENOMIC DNA]</scope>
    <source>
        <strain evidence="2">JCM 9152</strain>
    </source>
</reference>
<name>W4QKA4_9BACI</name>
<protein>
    <recommendedName>
        <fullName evidence="4">Lipoprotein</fullName>
    </recommendedName>
</protein>
<gene>
    <name evidence="2" type="ORF">JCM9152_3271</name>
</gene>
<evidence type="ECO:0000313" key="2">
    <source>
        <dbReference type="EMBL" id="GAE31784.1"/>
    </source>
</evidence>
<organism evidence="2 3">
    <name type="scientific">Halalkalibacter hemicellulosilyticusJCM 9152</name>
    <dbReference type="NCBI Taxonomy" id="1236971"/>
    <lineage>
        <taxon>Bacteria</taxon>
        <taxon>Bacillati</taxon>
        <taxon>Bacillota</taxon>
        <taxon>Bacilli</taxon>
        <taxon>Bacillales</taxon>
        <taxon>Bacillaceae</taxon>
        <taxon>Halalkalibacter</taxon>
    </lineage>
</organism>
<dbReference type="OrthoDB" id="2453115at2"/>
<dbReference type="STRING" id="1236971.JCM9152_3271"/>
<dbReference type="PROSITE" id="PS51257">
    <property type="entry name" value="PROKAR_LIPOPROTEIN"/>
    <property type="match status" value="1"/>
</dbReference>
<feature type="chain" id="PRO_5039000282" description="Lipoprotein" evidence="1">
    <location>
        <begin position="22"/>
        <end position="204"/>
    </location>
</feature>
<evidence type="ECO:0000256" key="1">
    <source>
        <dbReference type="SAM" id="SignalP"/>
    </source>
</evidence>